<sequence length="297" mass="34972">TYCWINPTYSINTSWRKLVGQEVPYPGVDKSTSTDERVYHSYYQWVCFILAFQALLFYIPRYLWKSWEAGRFKKMLQGLNNPILNQGVKNTKRGLLVDYLYKNLGNNNTLFAVHVVTEGLNLLNVCLQIVLMDRFLGGQFTSYGWDVLWFSDWDEYVKYDPMLKVFPRLTKCTFHLYGPSGDVEKHNAYCILRINILNEKIYLFLWFWFYFLAIITSMALVYRAMTIFVPRVRSLSTRTRCLSTRDMLRSLCHKCQIGDWFVLDILSKNLDPLNFRDVIVDIHGLLDAKGDKLMNGF</sequence>
<keyword evidence="5 12" id="KW-0812">Transmembrane</keyword>
<evidence type="ECO:0000256" key="7">
    <source>
        <dbReference type="ARBA" id="ARBA00022949"/>
    </source>
</evidence>
<dbReference type="PANTHER" id="PTHR11893:SF41">
    <property type="entry name" value="INNEXIN INX2"/>
    <property type="match status" value="1"/>
</dbReference>
<feature type="transmembrane region" description="Helical" evidence="12">
    <location>
        <begin position="42"/>
        <end position="64"/>
    </location>
</feature>
<gene>
    <name evidence="12" type="primary">inx</name>
    <name evidence="13" type="ORF">ONB1V03_LOCUS6960</name>
</gene>
<keyword evidence="9 12" id="KW-0406">Ion transport</keyword>
<evidence type="ECO:0000256" key="10">
    <source>
        <dbReference type="ARBA" id="ARBA00023136"/>
    </source>
</evidence>
<evidence type="ECO:0000313" key="13">
    <source>
        <dbReference type="EMBL" id="CAD7648845.1"/>
    </source>
</evidence>
<dbReference type="OrthoDB" id="5867527at2759"/>
<accession>A0A7R9LW63</accession>
<feature type="non-terminal residue" evidence="13">
    <location>
        <position position="1"/>
    </location>
</feature>
<keyword evidence="8 12" id="KW-1133">Transmembrane helix</keyword>
<keyword evidence="3 12" id="KW-0813">Transport</keyword>
<dbReference type="EMBL" id="CAJPVJ010003356">
    <property type="protein sequence ID" value="CAG2167453.1"/>
    <property type="molecule type" value="Genomic_DNA"/>
</dbReference>
<keyword evidence="7" id="KW-0965">Cell junction</keyword>
<dbReference type="InterPro" id="IPR000990">
    <property type="entry name" value="Innexin"/>
</dbReference>
<dbReference type="GO" id="GO:0005243">
    <property type="term" value="F:gap junction channel activity"/>
    <property type="evidence" value="ECO:0007669"/>
    <property type="project" value="TreeGrafter"/>
</dbReference>
<evidence type="ECO:0000256" key="5">
    <source>
        <dbReference type="ARBA" id="ARBA00022692"/>
    </source>
</evidence>
<organism evidence="13">
    <name type="scientific">Oppiella nova</name>
    <dbReference type="NCBI Taxonomy" id="334625"/>
    <lineage>
        <taxon>Eukaryota</taxon>
        <taxon>Metazoa</taxon>
        <taxon>Ecdysozoa</taxon>
        <taxon>Arthropoda</taxon>
        <taxon>Chelicerata</taxon>
        <taxon>Arachnida</taxon>
        <taxon>Acari</taxon>
        <taxon>Acariformes</taxon>
        <taxon>Sarcoptiformes</taxon>
        <taxon>Oribatida</taxon>
        <taxon>Brachypylina</taxon>
        <taxon>Oppioidea</taxon>
        <taxon>Oppiidae</taxon>
        <taxon>Oppiella</taxon>
    </lineage>
</organism>
<dbReference type="Pfam" id="PF00876">
    <property type="entry name" value="Innexin"/>
    <property type="match status" value="1"/>
</dbReference>
<keyword evidence="6" id="KW-0303">Gap junction</keyword>
<reference evidence="13" key="1">
    <citation type="submission" date="2020-11" db="EMBL/GenBank/DDBJ databases">
        <authorList>
            <person name="Tran Van P."/>
        </authorList>
    </citation>
    <scope>NUCLEOTIDE SEQUENCE</scope>
</reference>
<evidence type="ECO:0000256" key="12">
    <source>
        <dbReference type="RuleBase" id="RU010713"/>
    </source>
</evidence>
<dbReference type="Proteomes" id="UP000728032">
    <property type="component" value="Unassembled WGS sequence"/>
</dbReference>
<name>A0A7R9LW63_9ACAR</name>
<feature type="transmembrane region" description="Helical" evidence="12">
    <location>
        <begin position="201"/>
        <end position="222"/>
    </location>
</feature>
<dbReference type="PRINTS" id="PR01262">
    <property type="entry name" value="INNEXIN"/>
</dbReference>
<dbReference type="PROSITE" id="PS51013">
    <property type="entry name" value="PANNEXIN"/>
    <property type="match status" value="1"/>
</dbReference>
<evidence type="ECO:0000256" key="9">
    <source>
        <dbReference type="ARBA" id="ARBA00023065"/>
    </source>
</evidence>
<evidence type="ECO:0000256" key="8">
    <source>
        <dbReference type="ARBA" id="ARBA00022989"/>
    </source>
</evidence>
<comment type="function">
    <text evidence="12">Structural component of the gap junctions.</text>
</comment>
<keyword evidence="14" id="KW-1185">Reference proteome</keyword>
<proteinExistence type="inferred from homology"/>
<comment type="subcellular location">
    <subcellularLocation>
        <location evidence="1">Cell junction</location>
        <location evidence="1">Gap junction</location>
    </subcellularLocation>
    <subcellularLocation>
        <location evidence="2 12">Cell membrane</location>
        <topology evidence="2 12">Multi-pass membrane protein</topology>
    </subcellularLocation>
</comment>
<dbReference type="EMBL" id="OC918181">
    <property type="protein sequence ID" value="CAD7648845.1"/>
    <property type="molecule type" value="Genomic_DNA"/>
</dbReference>
<dbReference type="AlphaFoldDB" id="A0A7R9LW63"/>
<evidence type="ECO:0000313" key="14">
    <source>
        <dbReference type="Proteomes" id="UP000728032"/>
    </source>
</evidence>
<dbReference type="GO" id="GO:0005921">
    <property type="term" value="C:gap junction"/>
    <property type="evidence" value="ECO:0007669"/>
    <property type="project" value="UniProtKB-SubCell"/>
</dbReference>
<evidence type="ECO:0000256" key="3">
    <source>
        <dbReference type="ARBA" id="ARBA00022448"/>
    </source>
</evidence>
<evidence type="ECO:0000256" key="6">
    <source>
        <dbReference type="ARBA" id="ARBA00022868"/>
    </source>
</evidence>
<keyword evidence="10 12" id="KW-0472">Membrane</keyword>
<comment type="caution">
    <text evidence="12">Lacks conserved residue(s) required for the propagation of feature annotation.</text>
</comment>
<comment type="similarity">
    <text evidence="12">Belongs to the pannexin family.</text>
</comment>
<keyword evidence="4" id="KW-1003">Cell membrane</keyword>
<evidence type="ECO:0000256" key="1">
    <source>
        <dbReference type="ARBA" id="ARBA00004610"/>
    </source>
</evidence>
<dbReference type="GO" id="GO:0034220">
    <property type="term" value="P:monoatomic ion transmembrane transport"/>
    <property type="evidence" value="ECO:0007669"/>
    <property type="project" value="UniProtKB-KW"/>
</dbReference>
<evidence type="ECO:0000256" key="4">
    <source>
        <dbReference type="ARBA" id="ARBA00022475"/>
    </source>
</evidence>
<dbReference type="GO" id="GO:0005886">
    <property type="term" value="C:plasma membrane"/>
    <property type="evidence" value="ECO:0007669"/>
    <property type="project" value="UniProtKB-SubCell"/>
</dbReference>
<evidence type="ECO:0000256" key="2">
    <source>
        <dbReference type="ARBA" id="ARBA00004651"/>
    </source>
</evidence>
<protein>
    <recommendedName>
        <fullName evidence="12">Innexin</fullName>
    </recommendedName>
</protein>
<dbReference type="GO" id="GO:0007602">
    <property type="term" value="P:phototransduction"/>
    <property type="evidence" value="ECO:0007669"/>
    <property type="project" value="TreeGrafter"/>
</dbReference>
<dbReference type="PANTHER" id="PTHR11893">
    <property type="entry name" value="INNEXIN"/>
    <property type="match status" value="1"/>
</dbReference>
<evidence type="ECO:0000256" key="11">
    <source>
        <dbReference type="ARBA" id="ARBA00023303"/>
    </source>
</evidence>
<keyword evidence="11 12" id="KW-0407">Ion channel</keyword>